<name>A0A838BNU3_9HYPH</name>
<protein>
    <recommendedName>
        <fullName evidence="4">Secreted protein</fullName>
    </recommendedName>
</protein>
<keyword evidence="3" id="KW-1185">Reference proteome</keyword>
<sequence length="121" mass="12769">MNSIIRALLVSAALSVGATAAHAAASNTPTQYQPDPALKTESVSQLRARVSQACAITQGRVLTSVSETSLNRSCDCYAGRTMRSLSADELQAYRDTGVFNETARGKALAALDACKLPRPQI</sequence>
<accession>A0A838BNU3</accession>
<evidence type="ECO:0000313" key="2">
    <source>
        <dbReference type="EMBL" id="MBA1156739.1"/>
    </source>
</evidence>
<feature type="chain" id="PRO_5032582430" description="Secreted protein" evidence="1">
    <location>
        <begin position="24"/>
        <end position="121"/>
    </location>
</feature>
<evidence type="ECO:0000313" key="3">
    <source>
        <dbReference type="Proteomes" id="UP000572984"/>
    </source>
</evidence>
<dbReference type="Proteomes" id="UP000572984">
    <property type="component" value="Unassembled WGS sequence"/>
</dbReference>
<organism evidence="2 3">
    <name type="scientific">Microvirga mediterraneensis</name>
    <dbReference type="NCBI Taxonomy" id="2754695"/>
    <lineage>
        <taxon>Bacteria</taxon>
        <taxon>Pseudomonadati</taxon>
        <taxon>Pseudomonadota</taxon>
        <taxon>Alphaproteobacteria</taxon>
        <taxon>Hyphomicrobiales</taxon>
        <taxon>Methylobacteriaceae</taxon>
        <taxon>Microvirga</taxon>
    </lineage>
</organism>
<evidence type="ECO:0000256" key="1">
    <source>
        <dbReference type="SAM" id="SignalP"/>
    </source>
</evidence>
<proteinExistence type="predicted"/>
<keyword evidence="1" id="KW-0732">Signal</keyword>
<dbReference type="EMBL" id="JACDXJ010000001">
    <property type="protein sequence ID" value="MBA1156739.1"/>
    <property type="molecule type" value="Genomic_DNA"/>
</dbReference>
<dbReference type="RefSeq" id="WP_181052270.1">
    <property type="nucleotide sequence ID" value="NZ_JACDXJ010000001.1"/>
</dbReference>
<dbReference type="AlphaFoldDB" id="A0A838BNU3"/>
<gene>
    <name evidence="2" type="ORF">H0S73_11440</name>
</gene>
<comment type="caution">
    <text evidence="2">The sequence shown here is derived from an EMBL/GenBank/DDBJ whole genome shotgun (WGS) entry which is preliminary data.</text>
</comment>
<feature type="signal peptide" evidence="1">
    <location>
        <begin position="1"/>
        <end position="23"/>
    </location>
</feature>
<evidence type="ECO:0008006" key="4">
    <source>
        <dbReference type="Google" id="ProtNLM"/>
    </source>
</evidence>
<reference evidence="2 3" key="1">
    <citation type="submission" date="2020-07" db="EMBL/GenBank/DDBJ databases">
        <title>Draft genome and description of Microvirga mediterraneensis Marseille-Q2068 sp. nov.</title>
        <authorList>
            <person name="Boxberger M."/>
        </authorList>
    </citation>
    <scope>NUCLEOTIDE SEQUENCE [LARGE SCALE GENOMIC DNA]</scope>
    <source>
        <strain evidence="2 3">Marseille-Q2068</strain>
    </source>
</reference>